<dbReference type="SUPFAM" id="SSF57667">
    <property type="entry name" value="beta-beta-alpha zinc fingers"/>
    <property type="match status" value="1"/>
</dbReference>
<evidence type="ECO:0000256" key="7">
    <source>
        <dbReference type="ARBA" id="ARBA00023242"/>
    </source>
</evidence>
<dbReference type="Proteomes" id="UP000005239">
    <property type="component" value="Unassembled WGS sequence"/>
</dbReference>
<dbReference type="GO" id="GO:0005634">
    <property type="term" value="C:nucleus"/>
    <property type="evidence" value="ECO:0007669"/>
    <property type="project" value="UniProtKB-SubCell"/>
</dbReference>
<dbReference type="EnsemblMetazoa" id="PPA05433.1">
    <property type="protein sequence ID" value="PPA05433.1"/>
    <property type="gene ID" value="WBGene00094987"/>
</dbReference>
<dbReference type="PANTHER" id="PTHR24404">
    <property type="entry name" value="ZINC FINGER PROTEIN"/>
    <property type="match status" value="1"/>
</dbReference>
<evidence type="ECO:0000256" key="6">
    <source>
        <dbReference type="ARBA" id="ARBA00023125"/>
    </source>
</evidence>
<reference evidence="9" key="2">
    <citation type="submission" date="2022-06" db="UniProtKB">
        <authorList>
            <consortium name="EnsemblMetazoa"/>
        </authorList>
    </citation>
    <scope>IDENTIFICATION</scope>
    <source>
        <strain evidence="9">PS312</strain>
    </source>
</reference>
<dbReference type="PROSITE" id="PS50157">
    <property type="entry name" value="ZINC_FINGER_C2H2_2"/>
    <property type="match status" value="2"/>
</dbReference>
<dbReference type="GO" id="GO:0008270">
    <property type="term" value="F:zinc ion binding"/>
    <property type="evidence" value="ECO:0007669"/>
    <property type="project" value="UniProtKB-KW"/>
</dbReference>
<protein>
    <submittedName>
        <fullName evidence="9">Uncharacterized protein</fullName>
    </submittedName>
</protein>
<evidence type="ECO:0000256" key="8">
    <source>
        <dbReference type="SAM" id="MobiDB-lite"/>
    </source>
</evidence>
<keyword evidence="4" id="KW-0863">Zinc-finger</keyword>
<evidence type="ECO:0000313" key="10">
    <source>
        <dbReference type="Proteomes" id="UP000005239"/>
    </source>
</evidence>
<keyword evidence="5" id="KW-0862">Zinc</keyword>
<comment type="subcellular location">
    <subcellularLocation>
        <location evidence="1">Nucleus</location>
    </subcellularLocation>
</comment>
<keyword evidence="7" id="KW-0539">Nucleus</keyword>
<dbReference type="FunFam" id="3.30.160.60:FF:000303">
    <property type="entry name" value="Zinc finger protein 41"/>
    <property type="match status" value="1"/>
</dbReference>
<dbReference type="GO" id="GO:0000978">
    <property type="term" value="F:RNA polymerase II cis-regulatory region sequence-specific DNA binding"/>
    <property type="evidence" value="ECO:0000318"/>
    <property type="project" value="GO_Central"/>
</dbReference>
<sequence length="459" mass="51653">MTEVFVQRIAHLQMEAFGLSFSDKIGSVVQKGIGVAHAFIKNETAEDLKLTMKSLNHERNDVFGWDRNRDDPMRKQIYALCESLEIILNCKLASAEVTAVLLDNHVEASEIVEEAADATNSADDTVVEAGINLGTVENQTYSDCIQPPEEINEQQLGIPIDVSTIRNKLFPNYQFNGMVTSEPANDALNNVSKEEDAIALFERPYDGEMKEEFVDELMGKNGEIIQPTSLEDYSITGMNEDGKTLDESNEAIANETEHPVIETETKRTTRNNRKRTIRSILADQSIDETVENEVAEEEEQDNNNIDNKYMDDSDGSYHPIHSRGANSTPRRPKKTRKSNCKLSAKSDKNSSNLQTPKNEGTTPHEETTRPFKCDQCACSYTRVSQLKLHIRAAHAATEEARKPFQCKICGKRSIKNSDLRRHMKVHSNDLLVKRPHQCINCKSRFYAKAGLKSHSTKCI</sequence>
<name>A0A2A6CRD3_PRIPA</name>
<dbReference type="InterPro" id="IPR050589">
    <property type="entry name" value="Ikaros_C2H2-ZF"/>
</dbReference>
<dbReference type="GO" id="GO:0006357">
    <property type="term" value="P:regulation of transcription by RNA polymerase II"/>
    <property type="evidence" value="ECO:0000318"/>
    <property type="project" value="GO_Central"/>
</dbReference>
<dbReference type="Pfam" id="PF00096">
    <property type="entry name" value="zf-C2H2"/>
    <property type="match status" value="2"/>
</dbReference>
<accession>A0A8R1U5I5</accession>
<dbReference type="GO" id="GO:0003700">
    <property type="term" value="F:DNA-binding transcription factor activity"/>
    <property type="evidence" value="ECO:0000318"/>
    <property type="project" value="GO_Central"/>
</dbReference>
<evidence type="ECO:0000256" key="4">
    <source>
        <dbReference type="ARBA" id="ARBA00022771"/>
    </source>
</evidence>
<reference evidence="10" key="1">
    <citation type="journal article" date="2008" name="Nat. Genet.">
        <title>The Pristionchus pacificus genome provides a unique perspective on nematode lifestyle and parasitism.</title>
        <authorList>
            <person name="Dieterich C."/>
            <person name="Clifton S.W."/>
            <person name="Schuster L.N."/>
            <person name="Chinwalla A."/>
            <person name="Delehaunty K."/>
            <person name="Dinkelacker I."/>
            <person name="Fulton L."/>
            <person name="Fulton R."/>
            <person name="Godfrey J."/>
            <person name="Minx P."/>
            <person name="Mitreva M."/>
            <person name="Roeseler W."/>
            <person name="Tian H."/>
            <person name="Witte H."/>
            <person name="Yang S.P."/>
            <person name="Wilson R.K."/>
            <person name="Sommer R.J."/>
        </authorList>
    </citation>
    <scope>NUCLEOTIDE SEQUENCE [LARGE SCALE GENOMIC DNA]</scope>
    <source>
        <strain evidence="10">PS312</strain>
    </source>
</reference>
<evidence type="ECO:0000256" key="1">
    <source>
        <dbReference type="ARBA" id="ARBA00004123"/>
    </source>
</evidence>
<evidence type="ECO:0000256" key="2">
    <source>
        <dbReference type="ARBA" id="ARBA00022723"/>
    </source>
</evidence>
<evidence type="ECO:0000256" key="3">
    <source>
        <dbReference type="ARBA" id="ARBA00022737"/>
    </source>
</evidence>
<keyword evidence="6" id="KW-0238">DNA-binding</keyword>
<dbReference type="InterPro" id="IPR036236">
    <property type="entry name" value="Znf_C2H2_sf"/>
</dbReference>
<feature type="compositionally biased region" description="Polar residues" evidence="8">
    <location>
        <begin position="349"/>
        <end position="361"/>
    </location>
</feature>
<feature type="compositionally biased region" description="Acidic residues" evidence="8">
    <location>
        <begin position="288"/>
        <end position="301"/>
    </location>
</feature>
<dbReference type="InterPro" id="IPR013087">
    <property type="entry name" value="Znf_C2H2_type"/>
</dbReference>
<dbReference type="AlphaFoldDB" id="A0A2A6CRD3"/>
<evidence type="ECO:0000256" key="5">
    <source>
        <dbReference type="ARBA" id="ARBA00022833"/>
    </source>
</evidence>
<dbReference type="PROSITE" id="PS00028">
    <property type="entry name" value="ZINC_FINGER_C2H2_1"/>
    <property type="match status" value="1"/>
</dbReference>
<feature type="region of interest" description="Disordered" evidence="8">
    <location>
        <begin position="288"/>
        <end position="368"/>
    </location>
</feature>
<dbReference type="Gene3D" id="3.30.160.60">
    <property type="entry name" value="Classic Zinc Finger"/>
    <property type="match status" value="2"/>
</dbReference>
<accession>A0A2A6CRD3</accession>
<dbReference type="OrthoDB" id="9978265at2759"/>
<keyword evidence="10" id="KW-1185">Reference proteome</keyword>
<feature type="compositionally biased region" description="Basic residues" evidence="8">
    <location>
        <begin position="330"/>
        <end position="339"/>
    </location>
</feature>
<evidence type="ECO:0000313" key="9">
    <source>
        <dbReference type="EnsemblMetazoa" id="PPA05433.1"/>
    </source>
</evidence>
<keyword evidence="2" id="KW-0479">Metal-binding</keyword>
<gene>
    <name evidence="9" type="primary">WBGene00094987</name>
</gene>
<keyword evidence="3" id="KW-0677">Repeat</keyword>
<dbReference type="SMART" id="SM00355">
    <property type="entry name" value="ZnF_C2H2"/>
    <property type="match status" value="3"/>
</dbReference>
<dbReference type="PANTHER" id="PTHR24404:SF110">
    <property type="entry name" value="C2H2-TYPE DOMAIN-CONTAINING PROTEIN"/>
    <property type="match status" value="1"/>
</dbReference>
<organism evidence="9 10">
    <name type="scientific">Pristionchus pacificus</name>
    <name type="common">Parasitic nematode worm</name>
    <dbReference type="NCBI Taxonomy" id="54126"/>
    <lineage>
        <taxon>Eukaryota</taxon>
        <taxon>Metazoa</taxon>
        <taxon>Ecdysozoa</taxon>
        <taxon>Nematoda</taxon>
        <taxon>Chromadorea</taxon>
        <taxon>Rhabditida</taxon>
        <taxon>Rhabditina</taxon>
        <taxon>Diplogasteromorpha</taxon>
        <taxon>Diplogasteroidea</taxon>
        <taxon>Neodiplogasteridae</taxon>
        <taxon>Pristionchus</taxon>
    </lineage>
</organism>
<proteinExistence type="predicted"/>